<keyword evidence="3" id="KW-1185">Reference proteome</keyword>
<feature type="region of interest" description="Disordered" evidence="1">
    <location>
        <begin position="1"/>
        <end position="34"/>
    </location>
</feature>
<evidence type="ECO:0000313" key="3">
    <source>
        <dbReference type="Proteomes" id="UP001056384"/>
    </source>
</evidence>
<dbReference type="EMBL" id="CP099424">
    <property type="protein sequence ID" value="USW55733.1"/>
    <property type="molecule type" value="Genomic_DNA"/>
</dbReference>
<evidence type="ECO:0008006" key="4">
    <source>
        <dbReference type="Google" id="ProtNLM"/>
    </source>
</evidence>
<gene>
    <name evidence="2" type="ORF">Slin15195_G090520</name>
</gene>
<protein>
    <recommendedName>
        <fullName evidence="4">F-box domain-containing protein</fullName>
    </recommendedName>
</protein>
<feature type="compositionally biased region" description="Polar residues" evidence="1">
    <location>
        <begin position="18"/>
        <end position="32"/>
    </location>
</feature>
<sequence>MSPTSPPPPEDPRDALFTQVSTTSPSPAQSPEPTMITAAPVTMTQTPTSSSARVFGITELMEMILLEVDPIQLFALQRVNNHCKEIIAESKDLQKRMLLDPEHGATTDEVKEILGDGRIKRAMYPSRVTPVENGNGVIYIQVAIHWTRAREGRGISNLHRQAVASFDSTGTWTRIVLSTGNQPTVLVLCDDNLRILADVTLEGGHLLLLSETHELAKTLIESNRAWQSEFQQYTAQWR</sequence>
<evidence type="ECO:0000256" key="1">
    <source>
        <dbReference type="SAM" id="MobiDB-lite"/>
    </source>
</evidence>
<name>A0A9Q9AYW8_9PEZI</name>
<evidence type="ECO:0000313" key="2">
    <source>
        <dbReference type="EMBL" id="USW55733.1"/>
    </source>
</evidence>
<reference evidence="2" key="1">
    <citation type="submission" date="2022-06" db="EMBL/GenBank/DDBJ databases">
        <title>Complete genome sequences of two strains of the flax pathogen Septoria linicola.</title>
        <authorList>
            <person name="Lapalu N."/>
            <person name="Simon A."/>
            <person name="Demenou B."/>
            <person name="Paumier D."/>
            <person name="Guillot M.-P."/>
            <person name="Gout L."/>
            <person name="Valade R."/>
        </authorList>
    </citation>
    <scope>NUCLEOTIDE SEQUENCE</scope>
    <source>
        <strain evidence="2">SE15195</strain>
    </source>
</reference>
<dbReference type="Proteomes" id="UP001056384">
    <property type="component" value="Chromosome 7"/>
</dbReference>
<organism evidence="2 3">
    <name type="scientific">Septoria linicola</name>
    <dbReference type="NCBI Taxonomy" id="215465"/>
    <lineage>
        <taxon>Eukaryota</taxon>
        <taxon>Fungi</taxon>
        <taxon>Dikarya</taxon>
        <taxon>Ascomycota</taxon>
        <taxon>Pezizomycotina</taxon>
        <taxon>Dothideomycetes</taxon>
        <taxon>Dothideomycetidae</taxon>
        <taxon>Mycosphaerellales</taxon>
        <taxon>Mycosphaerellaceae</taxon>
        <taxon>Septoria</taxon>
    </lineage>
</organism>
<dbReference type="AlphaFoldDB" id="A0A9Q9AYW8"/>
<proteinExistence type="predicted"/>
<accession>A0A9Q9AYW8</accession>